<dbReference type="Proteomes" id="UP001431783">
    <property type="component" value="Unassembled WGS sequence"/>
</dbReference>
<evidence type="ECO:0000313" key="4">
    <source>
        <dbReference type="Proteomes" id="UP001431783"/>
    </source>
</evidence>
<dbReference type="EMBL" id="JARQZJ010000005">
    <property type="protein sequence ID" value="KAK9871192.1"/>
    <property type="molecule type" value="Genomic_DNA"/>
</dbReference>
<dbReference type="GO" id="GO:0005634">
    <property type="term" value="C:nucleus"/>
    <property type="evidence" value="ECO:0007669"/>
    <property type="project" value="UniProtKB-SubCell"/>
</dbReference>
<feature type="region of interest" description="Disordered" evidence="2">
    <location>
        <begin position="42"/>
        <end position="82"/>
    </location>
</feature>
<protein>
    <recommendedName>
        <fullName evidence="5">Transposase</fullName>
    </recommendedName>
</protein>
<comment type="subcellular location">
    <subcellularLocation>
        <location evidence="1">Nucleus</location>
    </subcellularLocation>
</comment>
<dbReference type="Gene3D" id="1.10.10.10">
    <property type="entry name" value="Winged helix-like DNA-binding domain superfamily/Winged helix DNA-binding domain"/>
    <property type="match status" value="1"/>
</dbReference>
<feature type="compositionally biased region" description="Polar residues" evidence="2">
    <location>
        <begin position="72"/>
        <end position="81"/>
    </location>
</feature>
<proteinExistence type="predicted"/>
<dbReference type="SUPFAM" id="SSF46689">
    <property type="entry name" value="Homeodomain-like"/>
    <property type="match status" value="1"/>
</dbReference>
<dbReference type="InterPro" id="IPR009057">
    <property type="entry name" value="Homeodomain-like_sf"/>
</dbReference>
<sequence>MDITPRKRSKIIALYEHTSMTVRDIAEAVGVGKSSVSRILKTFEEGGSSSPKRKGNCGRKRKTSPRTDKLSIRNSKINPRKTSTDLRRDLMASGVEVSTSTMRKRLLELAVRQEKQEESNCLPRK</sequence>
<keyword evidence="4" id="KW-1185">Reference proteome</keyword>
<evidence type="ECO:0000313" key="3">
    <source>
        <dbReference type="EMBL" id="KAK9871192.1"/>
    </source>
</evidence>
<evidence type="ECO:0008006" key="5">
    <source>
        <dbReference type="Google" id="ProtNLM"/>
    </source>
</evidence>
<name>A0AAW1TSB0_9CUCU</name>
<dbReference type="PROSITE" id="PS00356">
    <property type="entry name" value="HTH_LACI_1"/>
    <property type="match status" value="1"/>
</dbReference>
<dbReference type="CDD" id="cd00090">
    <property type="entry name" value="HTH_ARSR"/>
    <property type="match status" value="1"/>
</dbReference>
<evidence type="ECO:0000256" key="2">
    <source>
        <dbReference type="SAM" id="MobiDB-lite"/>
    </source>
</evidence>
<organism evidence="3 4">
    <name type="scientific">Henosepilachna vigintioctopunctata</name>
    <dbReference type="NCBI Taxonomy" id="420089"/>
    <lineage>
        <taxon>Eukaryota</taxon>
        <taxon>Metazoa</taxon>
        <taxon>Ecdysozoa</taxon>
        <taxon>Arthropoda</taxon>
        <taxon>Hexapoda</taxon>
        <taxon>Insecta</taxon>
        <taxon>Pterygota</taxon>
        <taxon>Neoptera</taxon>
        <taxon>Endopterygota</taxon>
        <taxon>Coleoptera</taxon>
        <taxon>Polyphaga</taxon>
        <taxon>Cucujiformia</taxon>
        <taxon>Coccinelloidea</taxon>
        <taxon>Coccinellidae</taxon>
        <taxon>Epilachninae</taxon>
        <taxon>Epilachnini</taxon>
        <taxon>Henosepilachna</taxon>
    </lineage>
</organism>
<dbReference type="AlphaFoldDB" id="A0AAW1TSB0"/>
<reference evidence="3 4" key="1">
    <citation type="submission" date="2023-03" db="EMBL/GenBank/DDBJ databases">
        <title>Genome insight into feeding habits of ladybird beetles.</title>
        <authorList>
            <person name="Li H.-S."/>
            <person name="Huang Y.-H."/>
            <person name="Pang H."/>
        </authorList>
    </citation>
    <scope>NUCLEOTIDE SEQUENCE [LARGE SCALE GENOMIC DNA]</scope>
    <source>
        <strain evidence="3">SYSU_2023b</strain>
        <tissue evidence="3">Whole body</tissue>
    </source>
</reference>
<comment type="caution">
    <text evidence="3">The sequence shown here is derived from an EMBL/GenBank/DDBJ whole genome shotgun (WGS) entry which is preliminary data.</text>
</comment>
<accession>A0AAW1TSB0</accession>
<feature type="compositionally biased region" description="Basic residues" evidence="2">
    <location>
        <begin position="51"/>
        <end position="64"/>
    </location>
</feature>
<dbReference type="InterPro" id="IPR036388">
    <property type="entry name" value="WH-like_DNA-bd_sf"/>
</dbReference>
<dbReference type="InterPro" id="IPR011991">
    <property type="entry name" value="ArsR-like_HTH"/>
</dbReference>
<gene>
    <name evidence="3" type="ORF">WA026_011473</name>
</gene>
<evidence type="ECO:0000256" key="1">
    <source>
        <dbReference type="ARBA" id="ARBA00004123"/>
    </source>
</evidence>
<dbReference type="Pfam" id="PF13384">
    <property type="entry name" value="HTH_23"/>
    <property type="match status" value="1"/>
</dbReference>